<dbReference type="GeneID" id="41361806"/>
<feature type="domain" description="Contractile injection system tube protein N-terminal" evidence="2">
    <location>
        <begin position="13"/>
        <end position="133"/>
    </location>
</feature>
<evidence type="ECO:0000313" key="3">
    <source>
        <dbReference type="EMBL" id="ABF89208.1"/>
    </source>
</evidence>
<dbReference type="Proteomes" id="UP000002402">
    <property type="component" value="Chromosome"/>
</dbReference>
<accession>Q1D3V6</accession>
<proteinExistence type="predicted"/>
<reference evidence="3 4" key="1">
    <citation type="journal article" date="2006" name="Proc. Natl. Acad. Sci. U.S.A.">
        <title>Evolution of sensory complexity recorded in a myxobacterial genome.</title>
        <authorList>
            <person name="Goldman B.S."/>
            <person name="Nierman W.C."/>
            <person name="Kaiser D."/>
            <person name="Slater S.C."/>
            <person name="Durkin A.S."/>
            <person name="Eisen J.A."/>
            <person name="Ronning C.M."/>
            <person name="Barbazuk W.B."/>
            <person name="Blanchard M."/>
            <person name="Field C."/>
            <person name="Halling C."/>
            <person name="Hinkle G."/>
            <person name="Iartchuk O."/>
            <person name="Kim H.S."/>
            <person name="Mackenzie C."/>
            <person name="Madupu R."/>
            <person name="Miller N."/>
            <person name="Shvartsbeyn A."/>
            <person name="Sullivan S.A."/>
            <person name="Vaudin M."/>
            <person name="Wiegand R."/>
            <person name="Kaplan H.B."/>
        </authorList>
    </citation>
    <scope>NUCLEOTIDE SEQUENCE [LARGE SCALE GENOMIC DNA]</scope>
    <source>
        <strain evidence="4">DK1622</strain>
    </source>
</reference>
<organism evidence="3 4">
    <name type="scientific">Myxococcus xanthus (strain DK1622)</name>
    <dbReference type="NCBI Taxonomy" id="246197"/>
    <lineage>
        <taxon>Bacteria</taxon>
        <taxon>Pseudomonadati</taxon>
        <taxon>Myxococcota</taxon>
        <taxon>Myxococcia</taxon>
        <taxon>Myxococcales</taxon>
        <taxon>Cystobacterineae</taxon>
        <taxon>Myxococcaceae</taxon>
        <taxon>Myxococcus</taxon>
    </lineage>
</organism>
<dbReference type="KEGG" id="mxa:MXAN_4498"/>
<evidence type="ECO:0000256" key="1">
    <source>
        <dbReference type="SAM" id="MobiDB-lite"/>
    </source>
</evidence>
<dbReference type="AlphaFoldDB" id="Q1D3V6"/>
<gene>
    <name evidence="3" type="ordered locus">MXAN_4498</name>
</gene>
<dbReference type="STRING" id="246197.MXAN_4498"/>
<dbReference type="EnsemblBacteria" id="ABF89208">
    <property type="protein sequence ID" value="ABF89208"/>
    <property type="gene ID" value="MXAN_4498"/>
</dbReference>
<name>Q1D3V6_MYXXD</name>
<dbReference type="RefSeq" id="WP_011554494.1">
    <property type="nucleotide sequence ID" value="NC_008095.1"/>
</dbReference>
<feature type="region of interest" description="Disordered" evidence="1">
    <location>
        <begin position="139"/>
        <end position="172"/>
    </location>
</feature>
<keyword evidence="4" id="KW-1185">Reference proteome</keyword>
<protein>
    <recommendedName>
        <fullName evidence="2">Contractile injection system tube protein N-terminal domain-containing protein</fullName>
    </recommendedName>
</protein>
<evidence type="ECO:0000259" key="2">
    <source>
        <dbReference type="Pfam" id="PF19266"/>
    </source>
</evidence>
<dbReference type="HOGENOM" id="CLU_519550_0_0_7"/>
<dbReference type="Pfam" id="PF19266">
    <property type="entry name" value="CIS_tube"/>
    <property type="match status" value="1"/>
</dbReference>
<evidence type="ECO:0000313" key="4">
    <source>
        <dbReference type="Proteomes" id="UP000002402"/>
    </source>
</evidence>
<dbReference type="EMBL" id="CP000113">
    <property type="protein sequence ID" value="ABF89208.1"/>
    <property type="molecule type" value="Genomic_DNA"/>
</dbReference>
<sequence>MPDTTPESASFINESNGEEVLVHFNPSSLQYTVTNKLQNAQGQENQQFVSESSAKLTLELVFDTTGTGANVCDHTIRIAQFMGAKSQIPPDVTFRWGAFEFTGLVDTYRETIDFFASDGIPLRSTVSVGMTRQQRVFSRGAEGESSRQMAAARNQPISRAVAEQNSEDNPRFPSQDVMTVDPSVPLAPPTAFATGGALSAGLAGGIGAGAGFGVGGGFSAGAGLGVGGGFGAGVGIGVGGGFSAGAGLGVGGGIGASGVFAAGGGFSAGGGISAGGGFSAGGAFSAGAGVSAGGAFSAGASFGGSASFSAGAMAGGSASFGVSASASSPIFSAGASFSAGANFPATTGASASGWSANAWSGAQSSAGLSATAGAFAGLRASPPRTSVRLETVRSTGHVDTYTYETTGDGLFELGGRARVTRPRFGATLPPRGRLRFEGD</sequence>
<dbReference type="OrthoDB" id="5526765at2"/>
<dbReference type="InterPro" id="IPR045361">
    <property type="entry name" value="CIS_tube_prot_N"/>
</dbReference>
<dbReference type="eggNOG" id="COG1652">
    <property type="taxonomic scope" value="Bacteria"/>
</dbReference>